<sequence>MKRQKRLSWFVAASVIGLSSVTFSAQGACVNDQFESLEVVGETRLSVLFWDVYDAQLRTDSGNYDSYDQRALRLTYLREIKATELVESTQEEWERLGIEITENHQTWLQELNQMWPDVKKGTCLMMIEDADGFAQFHSADGQLGTIQSATFTDDFLAIWLDENSRFKDERNELIGAGS</sequence>
<feature type="chain" id="PRO_5031485285" description="Chalcone isomerase domain-containing protein" evidence="1">
    <location>
        <begin position="28"/>
        <end position="178"/>
    </location>
</feature>
<reference evidence="4" key="1">
    <citation type="journal article" date="2018" name="Front. Microbiol.">
        <title>Genome-Based Analysis Reveals the Taxonomy and Diversity of the Family Idiomarinaceae.</title>
        <authorList>
            <person name="Liu Y."/>
            <person name="Lai Q."/>
            <person name="Shao Z."/>
        </authorList>
    </citation>
    <scope>NUCLEOTIDE SEQUENCE [LARGE SCALE GENOMIC DNA]</scope>
    <source>
        <strain evidence="4">KYW314</strain>
    </source>
</reference>
<keyword evidence="4" id="KW-1185">Reference proteome</keyword>
<evidence type="ECO:0000313" key="4">
    <source>
        <dbReference type="Proteomes" id="UP000287766"/>
    </source>
</evidence>
<dbReference type="Pfam" id="PF16036">
    <property type="entry name" value="Chalcone_3"/>
    <property type="match status" value="1"/>
</dbReference>
<accession>A0A7Z6ZTH7</accession>
<evidence type="ECO:0000259" key="2">
    <source>
        <dbReference type="Pfam" id="PF16036"/>
    </source>
</evidence>
<proteinExistence type="predicted"/>
<dbReference type="EMBL" id="PIPR01000001">
    <property type="protein sequence ID" value="RUO40967.1"/>
    <property type="molecule type" value="Genomic_DNA"/>
</dbReference>
<protein>
    <recommendedName>
        <fullName evidence="2">Chalcone isomerase domain-containing protein</fullName>
    </recommendedName>
</protein>
<dbReference type="RefSeq" id="WP_169929702.1">
    <property type="nucleotide sequence ID" value="NZ_PIPR01000001.1"/>
</dbReference>
<evidence type="ECO:0000313" key="3">
    <source>
        <dbReference type="EMBL" id="RUO40967.1"/>
    </source>
</evidence>
<dbReference type="AlphaFoldDB" id="A0A7Z6ZTH7"/>
<gene>
    <name evidence="3" type="ORF">CWE22_01855</name>
</gene>
<dbReference type="Proteomes" id="UP000287766">
    <property type="component" value="Unassembled WGS sequence"/>
</dbReference>
<organism evidence="3 4">
    <name type="scientific">Pseudidiomarina aestuarii</name>
    <dbReference type="NCBI Taxonomy" id="624146"/>
    <lineage>
        <taxon>Bacteria</taxon>
        <taxon>Pseudomonadati</taxon>
        <taxon>Pseudomonadota</taxon>
        <taxon>Gammaproteobacteria</taxon>
        <taxon>Alteromonadales</taxon>
        <taxon>Idiomarinaceae</taxon>
        <taxon>Pseudidiomarina</taxon>
    </lineage>
</organism>
<feature type="signal peptide" evidence="1">
    <location>
        <begin position="1"/>
        <end position="27"/>
    </location>
</feature>
<feature type="domain" description="Chalcone isomerase" evidence="2">
    <location>
        <begin position="58"/>
        <end position="173"/>
    </location>
</feature>
<comment type="caution">
    <text evidence="3">The sequence shown here is derived from an EMBL/GenBank/DDBJ whole genome shotgun (WGS) entry which is preliminary data.</text>
</comment>
<evidence type="ECO:0000256" key="1">
    <source>
        <dbReference type="SAM" id="SignalP"/>
    </source>
</evidence>
<keyword evidence="1" id="KW-0732">Signal</keyword>
<dbReference type="InterPro" id="IPR016087">
    <property type="entry name" value="Chalcone_isomerase"/>
</dbReference>
<name>A0A7Z6ZTH7_9GAMM</name>